<keyword evidence="3" id="KW-1185">Reference proteome</keyword>
<gene>
    <name evidence="2" type="ORF">BDN70DRAFT_858909</name>
</gene>
<organism evidence="2 3">
    <name type="scientific">Pholiota conissans</name>
    <dbReference type="NCBI Taxonomy" id="109636"/>
    <lineage>
        <taxon>Eukaryota</taxon>
        <taxon>Fungi</taxon>
        <taxon>Dikarya</taxon>
        <taxon>Basidiomycota</taxon>
        <taxon>Agaricomycotina</taxon>
        <taxon>Agaricomycetes</taxon>
        <taxon>Agaricomycetidae</taxon>
        <taxon>Agaricales</taxon>
        <taxon>Agaricineae</taxon>
        <taxon>Strophariaceae</taxon>
        <taxon>Pholiota</taxon>
    </lineage>
</organism>
<dbReference type="InterPro" id="IPR010730">
    <property type="entry name" value="HET"/>
</dbReference>
<dbReference type="EMBL" id="MU155219">
    <property type="protein sequence ID" value="KAF9479151.1"/>
    <property type="molecule type" value="Genomic_DNA"/>
</dbReference>
<dbReference type="AlphaFoldDB" id="A0A9P6CTA6"/>
<dbReference type="PANTHER" id="PTHR33112:SF16">
    <property type="entry name" value="HETEROKARYON INCOMPATIBILITY DOMAIN-CONTAINING PROTEIN"/>
    <property type="match status" value="1"/>
</dbReference>
<reference evidence="2" key="1">
    <citation type="submission" date="2020-11" db="EMBL/GenBank/DDBJ databases">
        <authorList>
            <consortium name="DOE Joint Genome Institute"/>
            <person name="Ahrendt S."/>
            <person name="Riley R."/>
            <person name="Andreopoulos W."/>
            <person name="Labutti K."/>
            <person name="Pangilinan J."/>
            <person name="Ruiz-Duenas F.J."/>
            <person name="Barrasa J.M."/>
            <person name="Sanchez-Garcia M."/>
            <person name="Camarero S."/>
            <person name="Miyauchi S."/>
            <person name="Serrano A."/>
            <person name="Linde D."/>
            <person name="Babiker R."/>
            <person name="Drula E."/>
            <person name="Ayuso-Fernandez I."/>
            <person name="Pacheco R."/>
            <person name="Padilla G."/>
            <person name="Ferreira P."/>
            <person name="Barriuso J."/>
            <person name="Kellner H."/>
            <person name="Castanera R."/>
            <person name="Alfaro M."/>
            <person name="Ramirez L."/>
            <person name="Pisabarro A.G."/>
            <person name="Kuo A."/>
            <person name="Tritt A."/>
            <person name="Lipzen A."/>
            <person name="He G."/>
            <person name="Yan M."/>
            <person name="Ng V."/>
            <person name="Cullen D."/>
            <person name="Martin F."/>
            <person name="Rosso M.-N."/>
            <person name="Henrissat B."/>
            <person name="Hibbett D."/>
            <person name="Martinez A.T."/>
            <person name="Grigoriev I.V."/>
        </authorList>
    </citation>
    <scope>NUCLEOTIDE SEQUENCE</scope>
    <source>
        <strain evidence="2">CIRM-BRFM 674</strain>
    </source>
</reference>
<dbReference type="Pfam" id="PF06985">
    <property type="entry name" value="HET"/>
    <property type="match status" value="1"/>
</dbReference>
<dbReference type="PANTHER" id="PTHR33112">
    <property type="entry name" value="DOMAIN PROTEIN, PUTATIVE-RELATED"/>
    <property type="match status" value="1"/>
</dbReference>
<evidence type="ECO:0000259" key="1">
    <source>
        <dbReference type="Pfam" id="PF06985"/>
    </source>
</evidence>
<evidence type="ECO:0000313" key="2">
    <source>
        <dbReference type="EMBL" id="KAF9479151.1"/>
    </source>
</evidence>
<sequence>MMLCTSEGDDITKKVDADDFNEKPYVDYTKALECINKCNDHNHCPPIEETYLPTRVIDCSDPSKPRLIDTHRRIKGHYCTLSYVWGGEQRQKTTTANINAYIREGINVPLPQTITDAILVTHRLGIRYLWVDALCIIQDSSEDKDNELGIMAHIYRDAYLTISALGAFRADQGFLPDERAPDILPFLFSDTQKSPGLMRLKYIMPRRTPELGFKQINAPIMHNPLDARAWCLQENMLSPRRLIFQPPSVFYKCRSFSRMDISVRNISPVFQRGRNLNGQNASPAKDYILFPVNRNPGATSVEETSESELRRQWQTILSDYSKRRITVPSDKFIALASIVEVLQSLLKDQYIAGLWKRTLMHDLLWEVRPPMGPEAGHHPRPCTYRAPSWSWASVDGQLNWARSDPPSSAASYEAEILTCEATPKIRTYPFGEIVDGWLTLKAKVRPLMLDGSKCTFVEHKGTRSGNRLVNGSSSWYWTPPPGNCFDPPSSVSSSENIGREVAGVLFDCAEGTEQDRQMDFHVAILRAGRNWRNQGDWMQGLLLLRVDEDTEQYKRVGKLDLKYDFIWPDWLDAAPLSTVVLI</sequence>
<dbReference type="OrthoDB" id="5125733at2759"/>
<evidence type="ECO:0000313" key="3">
    <source>
        <dbReference type="Proteomes" id="UP000807469"/>
    </source>
</evidence>
<name>A0A9P6CTA6_9AGAR</name>
<protein>
    <submittedName>
        <fullName evidence="2">HET-domain-containing protein</fullName>
    </submittedName>
</protein>
<accession>A0A9P6CTA6</accession>
<feature type="domain" description="Heterokaryon incompatibility" evidence="1">
    <location>
        <begin position="78"/>
        <end position="234"/>
    </location>
</feature>
<dbReference type="Proteomes" id="UP000807469">
    <property type="component" value="Unassembled WGS sequence"/>
</dbReference>
<comment type="caution">
    <text evidence="2">The sequence shown here is derived from an EMBL/GenBank/DDBJ whole genome shotgun (WGS) entry which is preliminary data.</text>
</comment>
<proteinExistence type="predicted"/>